<proteinExistence type="inferred from homology"/>
<comment type="similarity">
    <text evidence="1">Belongs to the TTC39 family.</text>
</comment>
<dbReference type="Ensembl" id="ENSEBUT00000009298.1">
    <property type="protein sequence ID" value="ENSEBUP00000008786.1"/>
    <property type="gene ID" value="ENSEBUG00000005678.1"/>
</dbReference>
<evidence type="ECO:0000256" key="1">
    <source>
        <dbReference type="ARBA" id="ARBA00006400"/>
    </source>
</evidence>
<evidence type="ECO:0008006" key="5">
    <source>
        <dbReference type="Google" id="ProtNLM"/>
    </source>
</evidence>
<dbReference type="InterPro" id="IPR019412">
    <property type="entry name" value="IML2/TPR_39"/>
</dbReference>
<organism evidence="3 4">
    <name type="scientific">Eptatretus burgeri</name>
    <name type="common">Inshore hagfish</name>
    <dbReference type="NCBI Taxonomy" id="7764"/>
    <lineage>
        <taxon>Eukaryota</taxon>
        <taxon>Metazoa</taxon>
        <taxon>Chordata</taxon>
        <taxon>Craniata</taxon>
        <taxon>Vertebrata</taxon>
        <taxon>Cyclostomata</taxon>
        <taxon>Myxini</taxon>
        <taxon>Myxiniformes</taxon>
        <taxon>Myxinidae</taxon>
        <taxon>Eptatretinae</taxon>
        <taxon>Eptatretus</taxon>
    </lineage>
</organism>
<dbReference type="PANTHER" id="PTHR31859">
    <property type="entry name" value="TETRATRICOPEPTIDE REPEAT PROTEIN 39 FAMILY MEMBER"/>
    <property type="match status" value="1"/>
</dbReference>
<keyword evidence="4" id="KW-1185">Reference proteome</keyword>
<accession>A0A8C4Q1Y5</accession>
<evidence type="ECO:0000313" key="3">
    <source>
        <dbReference type="Ensembl" id="ENSEBUP00000008786.1"/>
    </source>
</evidence>
<dbReference type="AlphaFoldDB" id="A0A8C4Q1Y5"/>
<dbReference type="PANTHER" id="PTHR31859:SF9">
    <property type="entry name" value="TETRATRICOPEPTIDE REPEAT PROTEIN 39B"/>
    <property type="match status" value="1"/>
</dbReference>
<dbReference type="Pfam" id="PF10300">
    <property type="entry name" value="Iml2-TPR_39"/>
    <property type="match status" value="1"/>
</dbReference>
<keyword evidence="2" id="KW-0802">TPR repeat</keyword>
<sequence>MHGQTQTQFLGGLHLGIGMFNLMLSMLPTRVLRLLEFIGFSGNKATGLARLAEGAQGGSLRAPLCALALLAFHCYICIVLGTGNSDLGEAEALLAPFLQRFPQGAVFVFFAGRIEILKGNVSQAMVRFEEGVACQATCPGFQHMSFWELMWCHAYQQQWLLAFHFANLLNEQSRWSKATYMYMKGAFLNMAGDKARSCPETEEEIFRKVPALRQKLAGKSLPTEKFVVAKVKRYLDDRPSSLILPALEMMYIWNGFDVLGRQPALAEAILETVESKLKSLPSSSSPGDICLVMFLKGACLRELGESTLATHCFQHVRSQDRRLRSESDSYLIPNALWELSLLAFAAGKRDEAILLLQEARQELHFVTE</sequence>
<evidence type="ECO:0000256" key="2">
    <source>
        <dbReference type="ARBA" id="ARBA00022803"/>
    </source>
</evidence>
<dbReference type="Proteomes" id="UP000694388">
    <property type="component" value="Unplaced"/>
</dbReference>
<dbReference type="SUPFAM" id="SSF48452">
    <property type="entry name" value="TPR-like"/>
    <property type="match status" value="1"/>
</dbReference>
<reference evidence="3" key="2">
    <citation type="submission" date="2025-09" db="UniProtKB">
        <authorList>
            <consortium name="Ensembl"/>
        </authorList>
    </citation>
    <scope>IDENTIFICATION</scope>
</reference>
<evidence type="ECO:0000313" key="4">
    <source>
        <dbReference type="Proteomes" id="UP000694388"/>
    </source>
</evidence>
<protein>
    <recommendedName>
        <fullName evidence="5">Tetratricopeptide repeat protein 39B</fullName>
    </recommendedName>
</protein>
<name>A0A8C4Q1Y5_EPTBU</name>
<dbReference type="InterPro" id="IPR011990">
    <property type="entry name" value="TPR-like_helical_dom_sf"/>
</dbReference>
<dbReference type="Gene3D" id="1.25.40.10">
    <property type="entry name" value="Tetratricopeptide repeat domain"/>
    <property type="match status" value="1"/>
</dbReference>
<dbReference type="GeneTree" id="ENSGT00950000182917"/>
<reference evidence="3" key="1">
    <citation type="submission" date="2025-08" db="UniProtKB">
        <authorList>
            <consortium name="Ensembl"/>
        </authorList>
    </citation>
    <scope>IDENTIFICATION</scope>
</reference>